<dbReference type="EMBL" id="BOML01000006">
    <property type="protein sequence ID" value="GID99555.1"/>
    <property type="molecule type" value="Genomic_DNA"/>
</dbReference>
<dbReference type="RefSeq" id="WP_203725077.1">
    <property type="nucleotide sequence ID" value="NZ_BAAATX010000023.1"/>
</dbReference>
<dbReference type="Gene3D" id="3.40.50.720">
    <property type="entry name" value="NAD(P)-binding Rossmann-like Domain"/>
    <property type="match status" value="1"/>
</dbReference>
<evidence type="ECO:0000256" key="2">
    <source>
        <dbReference type="ARBA" id="ARBA00023002"/>
    </source>
</evidence>
<keyword evidence="4" id="KW-1185">Reference proteome</keyword>
<sequence length="260" mass="26776">MARVSVVTGSASGIGKATKELLESRGERVVGVDLHDAEITADLTTAEGRAALVDGVQRLTGGAIDAVYAVAGLALPVPATVAVNFFGALATLEGLRPFLLGSAAPRAVVVSSMAALHPVDDELVALLENRDEAAALARAEVLAKSPETLGSLIYSSSKKALSRWVRRQAPAVEWAGASIPLNAVGPGIIVTPMTADMIATEEQTAALLELVPMPLNGVAQPEAVANLLAWLGSVENTHLCGQVIYVDGGSDVVIRGDSVW</sequence>
<comment type="caution">
    <text evidence="3">The sequence shown here is derived from an EMBL/GenBank/DDBJ whole genome shotgun (WGS) entry which is preliminary data.</text>
</comment>
<dbReference type="InterPro" id="IPR036291">
    <property type="entry name" value="NAD(P)-bd_dom_sf"/>
</dbReference>
<gene>
    <name evidence="3" type="ORF">Adu01nite_09060</name>
</gene>
<keyword evidence="2" id="KW-0560">Oxidoreductase</keyword>
<dbReference type="PRINTS" id="PR00081">
    <property type="entry name" value="GDHRDH"/>
</dbReference>
<evidence type="ECO:0000313" key="4">
    <source>
        <dbReference type="Proteomes" id="UP000637628"/>
    </source>
</evidence>
<dbReference type="PANTHER" id="PTHR24321">
    <property type="entry name" value="DEHYDROGENASES, SHORT CHAIN"/>
    <property type="match status" value="1"/>
</dbReference>
<reference evidence="3 4" key="1">
    <citation type="submission" date="2021-01" db="EMBL/GenBank/DDBJ databases">
        <title>Whole genome shotgun sequence of Actinoplanes durhamensis NBRC 14914.</title>
        <authorList>
            <person name="Komaki H."/>
            <person name="Tamura T."/>
        </authorList>
    </citation>
    <scope>NUCLEOTIDE SEQUENCE [LARGE SCALE GENOMIC DNA]</scope>
    <source>
        <strain evidence="3 4">NBRC 14914</strain>
    </source>
</reference>
<dbReference type="SUPFAM" id="SSF51735">
    <property type="entry name" value="NAD(P)-binding Rossmann-fold domains"/>
    <property type="match status" value="1"/>
</dbReference>
<dbReference type="PANTHER" id="PTHR24321:SF8">
    <property type="entry name" value="ESTRADIOL 17-BETA-DEHYDROGENASE 8-RELATED"/>
    <property type="match status" value="1"/>
</dbReference>
<dbReference type="Proteomes" id="UP000637628">
    <property type="component" value="Unassembled WGS sequence"/>
</dbReference>
<evidence type="ECO:0000313" key="3">
    <source>
        <dbReference type="EMBL" id="GID99555.1"/>
    </source>
</evidence>
<organism evidence="3 4">
    <name type="scientific">Paractinoplanes durhamensis</name>
    <dbReference type="NCBI Taxonomy" id="113563"/>
    <lineage>
        <taxon>Bacteria</taxon>
        <taxon>Bacillati</taxon>
        <taxon>Actinomycetota</taxon>
        <taxon>Actinomycetes</taxon>
        <taxon>Micromonosporales</taxon>
        <taxon>Micromonosporaceae</taxon>
        <taxon>Paractinoplanes</taxon>
    </lineage>
</organism>
<dbReference type="InterPro" id="IPR002347">
    <property type="entry name" value="SDR_fam"/>
</dbReference>
<dbReference type="Pfam" id="PF00106">
    <property type="entry name" value="adh_short"/>
    <property type="match status" value="1"/>
</dbReference>
<evidence type="ECO:0000256" key="1">
    <source>
        <dbReference type="ARBA" id="ARBA00006484"/>
    </source>
</evidence>
<protein>
    <submittedName>
        <fullName evidence="3">Short-chain dehydrogenase</fullName>
    </submittedName>
</protein>
<proteinExistence type="inferred from homology"/>
<name>A0ABQ3YPT5_9ACTN</name>
<accession>A0ABQ3YPT5</accession>
<comment type="similarity">
    <text evidence="1">Belongs to the short-chain dehydrogenases/reductases (SDR) family.</text>
</comment>
<dbReference type="Pfam" id="PF13561">
    <property type="entry name" value="adh_short_C2"/>
    <property type="match status" value="1"/>
</dbReference>